<proteinExistence type="predicted"/>
<evidence type="ECO:0000313" key="8">
    <source>
        <dbReference type="EMBL" id="GIH16901.1"/>
    </source>
</evidence>
<dbReference type="InterPro" id="IPR003961">
    <property type="entry name" value="FN3_dom"/>
</dbReference>
<gene>
    <name evidence="8" type="ORF">Raf01_50730</name>
</gene>
<dbReference type="InterPro" id="IPR012291">
    <property type="entry name" value="CBM2_carb-bd_dom_sf"/>
</dbReference>
<feature type="signal peptide" evidence="5">
    <location>
        <begin position="1"/>
        <end position="36"/>
    </location>
</feature>
<keyword evidence="1" id="KW-0378">Hydrolase</keyword>
<dbReference type="PROSITE" id="PS51173">
    <property type="entry name" value="CBM2"/>
    <property type="match status" value="1"/>
</dbReference>
<comment type="caution">
    <text evidence="8">The sequence shown here is derived from an EMBL/GenBank/DDBJ whole genome shotgun (WGS) entry which is preliminary data.</text>
</comment>
<dbReference type="InterPro" id="IPR001919">
    <property type="entry name" value="CBD2"/>
</dbReference>
<dbReference type="PROSITE" id="PS00561">
    <property type="entry name" value="CBM2_A"/>
    <property type="match status" value="1"/>
</dbReference>
<feature type="chain" id="PRO_5035288607" description="CBM2 domain-containing protein" evidence="5">
    <location>
        <begin position="37"/>
        <end position="257"/>
    </location>
</feature>
<dbReference type="InterPro" id="IPR008965">
    <property type="entry name" value="CBM2/CBM3_carb-bd_dom_sf"/>
</dbReference>
<dbReference type="Gene3D" id="2.60.40.290">
    <property type="match status" value="1"/>
</dbReference>
<dbReference type="SUPFAM" id="SSF49384">
    <property type="entry name" value="Carbohydrate-binding domain"/>
    <property type="match status" value="1"/>
</dbReference>
<dbReference type="GO" id="GO:0000272">
    <property type="term" value="P:polysaccharide catabolic process"/>
    <property type="evidence" value="ECO:0007669"/>
    <property type="project" value="UniProtKB-KW"/>
</dbReference>
<sequence length="257" mass="26443">MRHRFLTGLAAMVAFAPGLLALAVSGTAAQASPAAAADTVAASSSPSLPPLAPPSRPFAYNVTDTSATLAWYRHDNEFRYELDRLVDGAWQPYSFLPINSTKLTGLSPSTTYTFAVFAYALPNSGYTTSPLSEPGSFTTLPPGGNPPPIGGLSCRVDFSSYYSGGFNAAVTIHNGGTVTVPSWTVTFTLPTNVRVTSVWNGASTISGSAVTIVNAGWNGNIPPTGSATLGFAGTDAPPLLPPNDIAVNGVPCAVFAP</sequence>
<dbReference type="GO" id="GO:0004553">
    <property type="term" value="F:hydrolase activity, hydrolyzing O-glycosyl compounds"/>
    <property type="evidence" value="ECO:0007669"/>
    <property type="project" value="InterPro"/>
</dbReference>
<keyword evidence="5" id="KW-0732">Signal</keyword>
<dbReference type="RefSeq" id="WP_203920469.1">
    <property type="nucleotide sequence ID" value="NZ_BONZ01000048.1"/>
</dbReference>
<evidence type="ECO:0000259" key="6">
    <source>
        <dbReference type="PROSITE" id="PS50853"/>
    </source>
</evidence>
<accession>A0A8J3VSR6</accession>
<protein>
    <recommendedName>
        <fullName evidence="10">CBM2 domain-containing protein</fullName>
    </recommendedName>
</protein>
<evidence type="ECO:0000259" key="7">
    <source>
        <dbReference type="PROSITE" id="PS51173"/>
    </source>
</evidence>
<evidence type="ECO:0000256" key="3">
    <source>
        <dbReference type="ARBA" id="ARBA00023295"/>
    </source>
</evidence>
<keyword evidence="4" id="KW-0624">Polysaccharide degradation</keyword>
<dbReference type="CDD" id="cd00063">
    <property type="entry name" value="FN3"/>
    <property type="match status" value="1"/>
</dbReference>
<organism evidence="8 9">
    <name type="scientific">Rugosimonospora africana</name>
    <dbReference type="NCBI Taxonomy" id="556532"/>
    <lineage>
        <taxon>Bacteria</taxon>
        <taxon>Bacillati</taxon>
        <taxon>Actinomycetota</taxon>
        <taxon>Actinomycetes</taxon>
        <taxon>Micromonosporales</taxon>
        <taxon>Micromonosporaceae</taxon>
        <taxon>Rugosimonospora</taxon>
    </lineage>
</organism>
<dbReference type="GO" id="GO:0030247">
    <property type="term" value="F:polysaccharide binding"/>
    <property type="evidence" value="ECO:0007669"/>
    <property type="project" value="UniProtKB-UniRule"/>
</dbReference>
<evidence type="ECO:0000256" key="5">
    <source>
        <dbReference type="SAM" id="SignalP"/>
    </source>
</evidence>
<dbReference type="PROSITE" id="PS50853">
    <property type="entry name" value="FN3"/>
    <property type="match status" value="1"/>
</dbReference>
<dbReference type="SMART" id="SM00637">
    <property type="entry name" value="CBD_II"/>
    <property type="match status" value="1"/>
</dbReference>
<dbReference type="InterPro" id="IPR036116">
    <property type="entry name" value="FN3_sf"/>
</dbReference>
<dbReference type="Pfam" id="PF00553">
    <property type="entry name" value="CBM_2"/>
    <property type="match status" value="1"/>
</dbReference>
<dbReference type="Gene3D" id="2.60.40.10">
    <property type="entry name" value="Immunoglobulins"/>
    <property type="match status" value="1"/>
</dbReference>
<evidence type="ECO:0000256" key="2">
    <source>
        <dbReference type="ARBA" id="ARBA00023277"/>
    </source>
</evidence>
<dbReference type="AlphaFoldDB" id="A0A8J3VSR6"/>
<name>A0A8J3VSR6_9ACTN</name>
<keyword evidence="2" id="KW-0119">Carbohydrate metabolism</keyword>
<keyword evidence="9" id="KW-1185">Reference proteome</keyword>
<evidence type="ECO:0008006" key="10">
    <source>
        <dbReference type="Google" id="ProtNLM"/>
    </source>
</evidence>
<dbReference type="EMBL" id="BONZ01000048">
    <property type="protein sequence ID" value="GIH16901.1"/>
    <property type="molecule type" value="Genomic_DNA"/>
</dbReference>
<feature type="domain" description="Fibronectin type-III" evidence="6">
    <location>
        <begin position="53"/>
        <end position="142"/>
    </location>
</feature>
<feature type="domain" description="CBM2" evidence="7">
    <location>
        <begin position="145"/>
        <end position="255"/>
    </location>
</feature>
<dbReference type="SMART" id="SM00060">
    <property type="entry name" value="FN3"/>
    <property type="match status" value="1"/>
</dbReference>
<evidence type="ECO:0000313" key="9">
    <source>
        <dbReference type="Proteomes" id="UP000642748"/>
    </source>
</evidence>
<dbReference type="SUPFAM" id="SSF49265">
    <property type="entry name" value="Fibronectin type III"/>
    <property type="match status" value="1"/>
</dbReference>
<dbReference type="Proteomes" id="UP000642748">
    <property type="component" value="Unassembled WGS sequence"/>
</dbReference>
<reference evidence="8" key="1">
    <citation type="submission" date="2021-01" db="EMBL/GenBank/DDBJ databases">
        <title>Whole genome shotgun sequence of Rugosimonospora africana NBRC 104875.</title>
        <authorList>
            <person name="Komaki H."/>
            <person name="Tamura T."/>
        </authorList>
    </citation>
    <scope>NUCLEOTIDE SEQUENCE</scope>
    <source>
        <strain evidence="8">NBRC 104875</strain>
    </source>
</reference>
<evidence type="ECO:0000256" key="4">
    <source>
        <dbReference type="ARBA" id="ARBA00023326"/>
    </source>
</evidence>
<keyword evidence="3" id="KW-0326">Glycosidase</keyword>
<dbReference type="InterPro" id="IPR013783">
    <property type="entry name" value="Ig-like_fold"/>
</dbReference>
<dbReference type="InterPro" id="IPR018366">
    <property type="entry name" value="CBM2_CS"/>
</dbReference>
<evidence type="ECO:0000256" key="1">
    <source>
        <dbReference type="ARBA" id="ARBA00022801"/>
    </source>
</evidence>